<name>A0A2P2MZ71_RHIMU</name>
<organism evidence="1">
    <name type="scientific">Rhizophora mucronata</name>
    <name type="common">Asiatic mangrove</name>
    <dbReference type="NCBI Taxonomy" id="61149"/>
    <lineage>
        <taxon>Eukaryota</taxon>
        <taxon>Viridiplantae</taxon>
        <taxon>Streptophyta</taxon>
        <taxon>Embryophyta</taxon>
        <taxon>Tracheophyta</taxon>
        <taxon>Spermatophyta</taxon>
        <taxon>Magnoliopsida</taxon>
        <taxon>eudicotyledons</taxon>
        <taxon>Gunneridae</taxon>
        <taxon>Pentapetalae</taxon>
        <taxon>rosids</taxon>
        <taxon>fabids</taxon>
        <taxon>Malpighiales</taxon>
        <taxon>Rhizophoraceae</taxon>
        <taxon>Rhizophora</taxon>
    </lineage>
</organism>
<dbReference type="EMBL" id="GGEC01055044">
    <property type="protein sequence ID" value="MBX35528.1"/>
    <property type="molecule type" value="Transcribed_RNA"/>
</dbReference>
<protein>
    <submittedName>
        <fullName evidence="1">Uncharacterized protein</fullName>
    </submittedName>
</protein>
<evidence type="ECO:0000313" key="1">
    <source>
        <dbReference type="EMBL" id="MBX35528.1"/>
    </source>
</evidence>
<reference evidence="1" key="1">
    <citation type="submission" date="2018-02" db="EMBL/GenBank/DDBJ databases">
        <title>Rhizophora mucronata_Transcriptome.</title>
        <authorList>
            <person name="Meera S.P."/>
            <person name="Sreeshan A."/>
            <person name="Augustine A."/>
        </authorList>
    </citation>
    <scope>NUCLEOTIDE SEQUENCE</scope>
    <source>
        <tissue evidence="1">Leaf</tissue>
    </source>
</reference>
<dbReference type="AlphaFoldDB" id="A0A2P2MZ71"/>
<accession>A0A2P2MZ71</accession>
<proteinExistence type="predicted"/>
<sequence length="51" mass="5937">MDQLILSKLENQPGRHVSIKANTFAKIFFLFKVSCFPNGNFLCQDPTYEVW</sequence>